<dbReference type="InterPro" id="IPR050734">
    <property type="entry name" value="PIH1/Kintoun_subfamily"/>
</dbReference>
<evidence type="ECO:0000259" key="6">
    <source>
        <dbReference type="Pfam" id="PF18201"/>
    </source>
</evidence>
<protein>
    <recommendedName>
        <fullName evidence="2">PIH1 domain-containing protein 1</fullName>
    </recommendedName>
</protein>
<dbReference type="InParanoid" id="A0A7N4NNN2"/>
<reference evidence="7" key="3">
    <citation type="submission" date="2025-09" db="UniProtKB">
        <authorList>
            <consortium name="Ensembl"/>
        </authorList>
    </citation>
    <scope>IDENTIFICATION</scope>
</reference>
<evidence type="ECO:0000256" key="2">
    <source>
        <dbReference type="ARBA" id="ARBA00040540"/>
    </source>
</evidence>
<comment type="similarity">
    <text evidence="1">Belongs to the PIH1 family.</text>
</comment>
<evidence type="ECO:0000313" key="8">
    <source>
        <dbReference type="Proteomes" id="UP000007648"/>
    </source>
</evidence>
<comment type="function">
    <text evidence="3">Involved in the assembly of C/D box small nucleolar ribonucleoprotein (snoRNP) particles. Recruits the SWI/SNF complex to the core promoter of rRNA genes and enhances pre-rRNA transcription. Mediates interaction of TELO2 with the R2TP complex which is necessary for the stability of MTOR and SMG1. Positively regulates the assembly and activity of the mTORC1 complex.</text>
</comment>
<name>A0A7N4NNN2_SARHA</name>
<reference evidence="7" key="2">
    <citation type="submission" date="2025-08" db="UniProtKB">
        <authorList>
            <consortium name="Ensembl"/>
        </authorList>
    </citation>
    <scope>IDENTIFICATION</scope>
</reference>
<dbReference type="GO" id="GO:0097255">
    <property type="term" value="C:R2TP complex"/>
    <property type="evidence" value="ECO:0007669"/>
    <property type="project" value="TreeGrafter"/>
</dbReference>
<feature type="domain" description="PIH1D1/2/3 CS-like" evidence="6">
    <location>
        <begin position="305"/>
        <end position="374"/>
    </location>
</feature>
<organism evidence="7 8">
    <name type="scientific">Sarcophilus harrisii</name>
    <name type="common">Tasmanian devil</name>
    <name type="synonym">Sarcophilus laniarius</name>
    <dbReference type="NCBI Taxonomy" id="9305"/>
    <lineage>
        <taxon>Eukaryota</taxon>
        <taxon>Metazoa</taxon>
        <taxon>Chordata</taxon>
        <taxon>Craniata</taxon>
        <taxon>Vertebrata</taxon>
        <taxon>Euteleostomi</taxon>
        <taxon>Mammalia</taxon>
        <taxon>Metatheria</taxon>
        <taxon>Dasyuromorphia</taxon>
        <taxon>Dasyuridae</taxon>
        <taxon>Sarcophilus</taxon>
    </lineage>
</organism>
<proteinExistence type="inferred from homology"/>
<dbReference type="Pfam" id="PF08190">
    <property type="entry name" value="PIH1"/>
    <property type="match status" value="1"/>
</dbReference>
<evidence type="ECO:0000259" key="5">
    <source>
        <dbReference type="Pfam" id="PF08190"/>
    </source>
</evidence>
<feature type="domain" description="PIH1 N-terminal" evidence="5">
    <location>
        <begin position="131"/>
        <end position="282"/>
    </location>
</feature>
<dbReference type="GeneTree" id="ENSGT00510000048192"/>
<evidence type="ECO:0000256" key="4">
    <source>
        <dbReference type="SAM" id="MobiDB-lite"/>
    </source>
</evidence>
<dbReference type="Pfam" id="PF18201">
    <property type="entry name" value="PIH1_CS"/>
    <property type="match status" value="1"/>
</dbReference>
<dbReference type="GO" id="GO:0006364">
    <property type="term" value="P:rRNA processing"/>
    <property type="evidence" value="ECO:0007669"/>
    <property type="project" value="TreeGrafter"/>
</dbReference>
<feature type="compositionally biased region" description="Basic and acidic residues" evidence="4">
    <location>
        <begin position="1"/>
        <end position="11"/>
    </location>
</feature>
<dbReference type="GO" id="GO:0005737">
    <property type="term" value="C:cytoplasm"/>
    <property type="evidence" value="ECO:0007669"/>
    <property type="project" value="TreeGrafter"/>
</dbReference>
<reference evidence="7 8" key="1">
    <citation type="journal article" date="2011" name="Proc. Natl. Acad. Sci. U.S.A.">
        <title>Genetic diversity and population structure of the endangered marsupial Sarcophilus harrisii (Tasmanian devil).</title>
        <authorList>
            <person name="Miller W."/>
            <person name="Hayes V.M."/>
            <person name="Ratan A."/>
            <person name="Petersen D.C."/>
            <person name="Wittekindt N.E."/>
            <person name="Miller J."/>
            <person name="Walenz B."/>
            <person name="Knight J."/>
            <person name="Qi J."/>
            <person name="Zhao F."/>
            <person name="Wang Q."/>
            <person name="Bedoya-Reina O.C."/>
            <person name="Katiyar N."/>
            <person name="Tomsho L.P."/>
            <person name="Kasson L.M."/>
            <person name="Hardie R.A."/>
            <person name="Woodbridge P."/>
            <person name="Tindall E.A."/>
            <person name="Bertelsen M.F."/>
            <person name="Dixon D."/>
            <person name="Pyecroft S."/>
            <person name="Helgen K.M."/>
            <person name="Lesk A.M."/>
            <person name="Pringle T.H."/>
            <person name="Patterson N."/>
            <person name="Zhang Y."/>
            <person name="Kreiss A."/>
            <person name="Woods G.M."/>
            <person name="Jones M.E."/>
            <person name="Schuster S.C."/>
        </authorList>
    </citation>
    <scope>NUCLEOTIDE SEQUENCE [LARGE SCALE GENOMIC DNA]</scope>
</reference>
<feature type="region of interest" description="Disordered" evidence="4">
    <location>
        <begin position="1"/>
        <end position="126"/>
    </location>
</feature>
<dbReference type="InterPro" id="IPR041442">
    <property type="entry name" value="PIH1D1/2/3_CS-like"/>
</dbReference>
<evidence type="ECO:0000256" key="3">
    <source>
        <dbReference type="ARBA" id="ARBA00046233"/>
    </source>
</evidence>
<dbReference type="InterPro" id="IPR012981">
    <property type="entry name" value="PIH1_N"/>
</dbReference>
<dbReference type="PANTHER" id="PTHR22997">
    <property type="entry name" value="PIH1 DOMAIN-CONTAINING PROTEIN 1"/>
    <property type="match status" value="1"/>
</dbReference>
<keyword evidence="8" id="KW-1185">Reference proteome</keyword>
<evidence type="ECO:0000313" key="7">
    <source>
        <dbReference type="Ensembl" id="ENSSHAP00000025874.1"/>
    </source>
</evidence>
<dbReference type="GO" id="GO:0000492">
    <property type="term" value="P:box C/D snoRNP assembly"/>
    <property type="evidence" value="ECO:0007669"/>
    <property type="project" value="TreeGrafter"/>
</dbReference>
<dbReference type="Ensembl" id="ENSSHAT00000039111.1">
    <property type="protein sequence ID" value="ENSSHAP00000025874.1"/>
    <property type="gene ID" value="ENSSHAG00000023573.1"/>
</dbReference>
<dbReference type="AlphaFoldDB" id="A0A7N4NNN2"/>
<dbReference type="GO" id="GO:1990904">
    <property type="term" value="C:ribonucleoprotein complex"/>
    <property type="evidence" value="ECO:0007669"/>
    <property type="project" value="TreeGrafter"/>
</dbReference>
<dbReference type="PANTHER" id="PTHR22997:SF0">
    <property type="entry name" value="PIH1 DOMAIN-CONTAINING PROTEIN 1"/>
    <property type="match status" value="1"/>
</dbReference>
<sequence>MGRGRRQEVWHEGFPGDGRTSGSGAERPQGSGRWLRSRLFVGPASPLPAPGGEAPAPRPDHGLGPRKGQLPAGRGAERGGESRGCGGEPGPVRADAAAGGQGRARARGLPGLRGRGRAGSPGSVSRQAMQKILDAQSPMPDSRQIQPKAGFCVKTRSAEGKVFINVCQSDAIPAPADLSEQELLCVLEGDQAAFRIPMSLGEPHAELDRGGNGCTAYDVAINSNFYKKLRSNDFFLEFFVTVAMEGLEDKYGTQLSREWRLLKYRPFLGSISQQNIRTQSQPRPPTIQELGDGSAHTPLRLWLEAPDLLLAEVVLPMVDSARELSLQLGGDRLVLGPPGTPYHVDIFVPHHIDQEQCRAAFNRKSKTLMISMPLQTAACS</sequence>
<dbReference type="FunCoup" id="A0A7N4NNN2">
    <property type="interactions" value="1387"/>
</dbReference>
<evidence type="ECO:0000256" key="1">
    <source>
        <dbReference type="ARBA" id="ARBA00008511"/>
    </source>
</evidence>
<accession>A0A7N4NNN2</accession>
<dbReference type="Proteomes" id="UP000007648">
    <property type="component" value="Unassembled WGS sequence"/>
</dbReference>
<gene>
    <name evidence="7" type="primary">PIH1D1</name>
</gene>